<evidence type="ECO:0000313" key="3">
    <source>
        <dbReference type="Proteomes" id="UP000257014"/>
    </source>
</evidence>
<feature type="region of interest" description="Disordered" evidence="1">
    <location>
        <begin position="1"/>
        <end position="40"/>
    </location>
</feature>
<accession>A0A3E0K2V4</accession>
<comment type="caution">
    <text evidence="2">The sequence shown here is derived from an EMBL/GenBank/DDBJ whole genome shotgun (WGS) entry which is preliminary data.</text>
</comment>
<protein>
    <submittedName>
        <fullName evidence="2">Uncharacterized protein</fullName>
    </submittedName>
</protein>
<proteinExistence type="predicted"/>
<evidence type="ECO:0000256" key="1">
    <source>
        <dbReference type="SAM" id="MobiDB-lite"/>
    </source>
</evidence>
<organism evidence="2 3">
    <name type="scientific">Caldibacillus debilis</name>
    <dbReference type="NCBI Taxonomy" id="301148"/>
    <lineage>
        <taxon>Bacteria</taxon>
        <taxon>Bacillati</taxon>
        <taxon>Bacillota</taxon>
        <taxon>Bacilli</taxon>
        <taxon>Bacillales</taxon>
        <taxon>Bacillaceae</taxon>
        <taxon>Caldibacillus</taxon>
    </lineage>
</organism>
<name>A0A3E0K2V4_9BACI</name>
<reference evidence="2 3" key="1">
    <citation type="submission" date="2018-03" db="EMBL/GenBank/DDBJ databases">
        <authorList>
            <person name="Keele B.F."/>
        </authorList>
    </citation>
    <scope>NUCLEOTIDE SEQUENCE [LARGE SCALE GENOMIC DNA]</scope>
    <source>
        <strain evidence="2">ZCTH4_d</strain>
    </source>
</reference>
<sequence>MDSLRRKTIQARSRDVPETTGSRTGILHDSGRGGRRSGSPIRFSWLDRYVLLKFFPFKKHLQKL</sequence>
<dbReference type="Proteomes" id="UP000257014">
    <property type="component" value="Unassembled WGS sequence"/>
</dbReference>
<dbReference type="EMBL" id="QEWE01000020">
    <property type="protein sequence ID" value="REJ27609.1"/>
    <property type="molecule type" value="Genomic_DNA"/>
</dbReference>
<dbReference type="AlphaFoldDB" id="A0A3E0K2V4"/>
<gene>
    <name evidence="2" type="ORF">C6P37_10905</name>
</gene>
<evidence type="ECO:0000313" key="2">
    <source>
        <dbReference type="EMBL" id="REJ27609.1"/>
    </source>
</evidence>